<comment type="similarity">
    <text evidence="1">Belongs to the KptA/TPT1 family.</text>
</comment>
<dbReference type="PANTHER" id="PTHR12684:SF2">
    <property type="entry name" value="TRNA 2'-PHOSPHOTRANSFERASE 1"/>
    <property type="match status" value="1"/>
</dbReference>
<dbReference type="Gene3D" id="1.10.10.970">
    <property type="entry name" value="RNA 2'-phosphotransferase, Tpt1/KptA family, N-terminal domain"/>
    <property type="match status" value="1"/>
</dbReference>
<reference evidence="4 5" key="1">
    <citation type="submission" date="2017-06" db="EMBL/GenBank/DDBJ databases">
        <title>Sequencing and comparative analysis of myxobacterial genomes.</title>
        <authorList>
            <person name="Rupp O."/>
            <person name="Goesmann A."/>
            <person name="Sogaard-Andersen L."/>
        </authorList>
    </citation>
    <scope>NUCLEOTIDE SEQUENCE [LARGE SCALE GENOMIC DNA]</scope>
    <source>
        <strain evidence="4 5">DSM 52655</strain>
    </source>
</reference>
<evidence type="ECO:0000313" key="4">
    <source>
        <dbReference type="EMBL" id="ATB42514.1"/>
    </source>
</evidence>
<dbReference type="GO" id="GO:0000215">
    <property type="term" value="F:tRNA 2'-phosphotransferase activity"/>
    <property type="evidence" value="ECO:0007669"/>
    <property type="project" value="TreeGrafter"/>
</dbReference>
<proteinExistence type="inferred from homology"/>
<dbReference type="InterPro" id="IPR042081">
    <property type="entry name" value="RNA_2'-PTrans_C"/>
</dbReference>
<evidence type="ECO:0000256" key="2">
    <source>
        <dbReference type="ARBA" id="ARBA00022679"/>
    </source>
</evidence>
<dbReference type="Pfam" id="PF01885">
    <property type="entry name" value="PTS_2-RNA"/>
    <property type="match status" value="1"/>
</dbReference>
<dbReference type="Gene3D" id="3.20.170.30">
    <property type="match status" value="1"/>
</dbReference>
<protein>
    <submittedName>
        <fullName evidence="4">Phosphotransferase KptA/Tpt1</fullName>
    </submittedName>
</protein>
<evidence type="ECO:0000256" key="1">
    <source>
        <dbReference type="ARBA" id="ARBA00009836"/>
    </source>
</evidence>
<keyword evidence="3" id="KW-0520">NAD</keyword>
<sequence length="220" mass="23344">MASSRRPEKELQALARKSKKLSWLLRHGAREMGLVMDSAGFALIGEVLRMTGLSREELDEVVAENNKSRYEVRGKQVRAVQGHSLEGTPVTLDGLERSWDEVLGDAPLYHGTSVAAARAILSGEGIHSAARTHVHLAAAVDSKVGKRAGVDVLLVISPARLRASGLRIFRAPNGVLLARAIPSATIVDVIACNGPGRSALAELKRRLGTDAAPIAPSRGG</sequence>
<dbReference type="SUPFAM" id="SSF56399">
    <property type="entry name" value="ADP-ribosylation"/>
    <property type="match status" value="1"/>
</dbReference>
<organism evidence="4 5">
    <name type="scientific">Cystobacter fuscus</name>
    <dbReference type="NCBI Taxonomy" id="43"/>
    <lineage>
        <taxon>Bacteria</taxon>
        <taxon>Pseudomonadati</taxon>
        <taxon>Myxococcota</taxon>
        <taxon>Myxococcia</taxon>
        <taxon>Myxococcales</taxon>
        <taxon>Cystobacterineae</taxon>
        <taxon>Archangiaceae</taxon>
        <taxon>Cystobacter</taxon>
    </lineage>
</organism>
<dbReference type="KEGG" id="cfus:CYFUS_007992"/>
<dbReference type="Proteomes" id="UP000217257">
    <property type="component" value="Chromosome"/>
</dbReference>
<evidence type="ECO:0000256" key="3">
    <source>
        <dbReference type="ARBA" id="ARBA00023027"/>
    </source>
</evidence>
<dbReference type="EMBL" id="CP022098">
    <property type="protein sequence ID" value="ATB42514.1"/>
    <property type="molecule type" value="Genomic_DNA"/>
</dbReference>
<keyword evidence="2 4" id="KW-0808">Transferase</keyword>
<dbReference type="InterPro" id="IPR042080">
    <property type="entry name" value="RNA_2'-PTrans_N"/>
</dbReference>
<dbReference type="PANTHER" id="PTHR12684">
    <property type="entry name" value="PUTATIVE PHOSPHOTRANSFERASE"/>
    <property type="match status" value="1"/>
</dbReference>
<dbReference type="AlphaFoldDB" id="A0A250JF25"/>
<dbReference type="GO" id="GO:0006388">
    <property type="term" value="P:tRNA splicing, via endonucleolytic cleavage and ligation"/>
    <property type="evidence" value="ECO:0007669"/>
    <property type="project" value="TreeGrafter"/>
</dbReference>
<dbReference type="InterPro" id="IPR002745">
    <property type="entry name" value="Ptrans_KptA/Tpt1"/>
</dbReference>
<gene>
    <name evidence="4" type="ORF">CYFUS_007992</name>
</gene>
<dbReference type="RefSeq" id="WP_095990063.1">
    <property type="nucleotide sequence ID" value="NZ_CP022098.1"/>
</dbReference>
<accession>A0A250JF25</accession>
<name>A0A250JF25_9BACT</name>
<evidence type="ECO:0000313" key="5">
    <source>
        <dbReference type="Proteomes" id="UP000217257"/>
    </source>
</evidence>